<feature type="domain" description="Sporulation membrane protein YtrI C-terminal" evidence="2">
    <location>
        <begin position="78"/>
        <end position="162"/>
    </location>
</feature>
<dbReference type="AlphaFoldDB" id="A0A1H0E2Q6"/>
<sequence>MHFPAYHKNKEWRRFFAGLVLGAIIGYAFFIYVHGQLQQKYTEEHIEMTARLSEWEAKYETLLNNQDQGSEGTPMSVKEISVVFTNAKKLEIDLLTQHQLDALVKDQLVTVSGKDVSIVADQVDLIISTIENKNYVVDDFTYELKVTRLIVSETMNLHLEIKLKR</sequence>
<dbReference type="InterPro" id="IPR058620">
    <property type="entry name" value="YtrI_C"/>
</dbReference>
<evidence type="ECO:0000313" key="4">
    <source>
        <dbReference type="Proteomes" id="UP000198860"/>
    </source>
</evidence>
<keyword evidence="1" id="KW-1133">Transmembrane helix</keyword>
<name>A0A1H0E2Q6_HALAD</name>
<dbReference type="EMBL" id="FNIZ01000001">
    <property type="protein sequence ID" value="SDN76692.1"/>
    <property type="molecule type" value="Genomic_DNA"/>
</dbReference>
<accession>A0A1H0E2Q6</accession>
<dbReference type="OrthoDB" id="2691164at2"/>
<dbReference type="InterPro" id="IPR048198">
    <property type="entry name" value="YtrI"/>
</dbReference>
<evidence type="ECO:0000313" key="3">
    <source>
        <dbReference type="EMBL" id="SDN76692.1"/>
    </source>
</evidence>
<keyword evidence="1" id="KW-0472">Membrane</keyword>
<dbReference type="NCBIfam" id="NF041479">
    <property type="entry name" value="spor_membprot_YtrI"/>
    <property type="match status" value="1"/>
</dbReference>
<reference evidence="4" key="1">
    <citation type="submission" date="2016-10" db="EMBL/GenBank/DDBJ databases">
        <authorList>
            <person name="Varghese N."/>
            <person name="Submissions S."/>
        </authorList>
    </citation>
    <scope>NUCLEOTIDE SEQUENCE [LARGE SCALE GENOMIC DNA]</scope>
    <source>
        <strain evidence="4">CGMCC 1.3703</strain>
    </source>
</reference>
<dbReference type="RefSeq" id="WP_089650536.1">
    <property type="nucleotide sequence ID" value="NZ_FNIZ01000001.1"/>
</dbReference>
<proteinExistence type="predicted"/>
<dbReference type="Proteomes" id="UP000198860">
    <property type="component" value="Unassembled WGS sequence"/>
</dbReference>
<organism evidence="3 4">
    <name type="scientific">Halobacillus aidingensis</name>
    <dbReference type="NCBI Taxonomy" id="240303"/>
    <lineage>
        <taxon>Bacteria</taxon>
        <taxon>Bacillati</taxon>
        <taxon>Bacillota</taxon>
        <taxon>Bacilli</taxon>
        <taxon>Bacillales</taxon>
        <taxon>Bacillaceae</taxon>
        <taxon>Halobacillus</taxon>
    </lineage>
</organism>
<protein>
    <recommendedName>
        <fullName evidence="2">Sporulation membrane protein YtrI C-terminal domain-containing protein</fullName>
    </recommendedName>
</protein>
<dbReference type="STRING" id="240303.SAMN05421677_10176"/>
<keyword evidence="1" id="KW-0812">Transmembrane</keyword>
<evidence type="ECO:0000256" key="1">
    <source>
        <dbReference type="SAM" id="Phobius"/>
    </source>
</evidence>
<dbReference type="Pfam" id="PF26347">
    <property type="entry name" value="YtrI_sporulation"/>
    <property type="match status" value="1"/>
</dbReference>
<evidence type="ECO:0000259" key="2">
    <source>
        <dbReference type="Pfam" id="PF26347"/>
    </source>
</evidence>
<keyword evidence="4" id="KW-1185">Reference proteome</keyword>
<gene>
    <name evidence="3" type="ORF">SAMN05421677_10176</name>
</gene>
<feature type="transmembrane region" description="Helical" evidence="1">
    <location>
        <begin position="12"/>
        <end position="33"/>
    </location>
</feature>